<comment type="caution">
    <text evidence="7">The sequence shown here is derived from an EMBL/GenBank/DDBJ whole genome shotgun (WGS) entry which is preliminary data.</text>
</comment>
<feature type="transmembrane region" description="Helical" evidence="6">
    <location>
        <begin position="151"/>
        <end position="172"/>
    </location>
</feature>
<evidence type="ECO:0000256" key="6">
    <source>
        <dbReference type="SAM" id="Phobius"/>
    </source>
</evidence>
<dbReference type="Pfam" id="PF01226">
    <property type="entry name" value="Form_Nir_trans"/>
    <property type="match status" value="1"/>
</dbReference>
<dbReference type="InterPro" id="IPR023271">
    <property type="entry name" value="Aquaporin-like"/>
</dbReference>
<dbReference type="InterPro" id="IPR000292">
    <property type="entry name" value="For/NO2_transpt"/>
</dbReference>
<feature type="transmembrane region" description="Helical" evidence="6">
    <location>
        <begin position="30"/>
        <end position="48"/>
    </location>
</feature>
<proteinExistence type="inferred from homology"/>
<dbReference type="PROSITE" id="PS01005">
    <property type="entry name" value="FORMATE_NITRITE_TP_1"/>
    <property type="match status" value="1"/>
</dbReference>
<dbReference type="RefSeq" id="WP_021281208.1">
    <property type="nucleotide sequence ID" value="NZ_JAGGLL010000006.1"/>
</dbReference>
<evidence type="ECO:0000313" key="7">
    <source>
        <dbReference type="EMBL" id="MBP2021279.1"/>
    </source>
</evidence>
<comment type="similarity">
    <text evidence="5">Belongs to the FNT transporter (TC 1.A.16) family.</text>
</comment>
<dbReference type="InterPro" id="IPR024002">
    <property type="entry name" value="For/NO2_transpt_CS"/>
</dbReference>
<feature type="transmembrane region" description="Helical" evidence="6">
    <location>
        <begin position="68"/>
        <end position="95"/>
    </location>
</feature>
<protein>
    <submittedName>
        <fullName evidence="7">Formate/nitrite transporter</fullName>
    </submittedName>
</protein>
<keyword evidence="4 6" id="KW-0472">Membrane</keyword>
<evidence type="ECO:0000256" key="3">
    <source>
        <dbReference type="ARBA" id="ARBA00022989"/>
    </source>
</evidence>
<keyword evidence="8" id="KW-1185">Reference proteome</keyword>
<evidence type="ECO:0000256" key="4">
    <source>
        <dbReference type="ARBA" id="ARBA00023136"/>
    </source>
</evidence>
<accession>A0ABS4K0G0</accession>
<keyword evidence="3 6" id="KW-1133">Transmembrane helix</keyword>
<reference evidence="7 8" key="1">
    <citation type="submission" date="2021-03" db="EMBL/GenBank/DDBJ databases">
        <title>Genomic Encyclopedia of Type Strains, Phase IV (KMG-IV): sequencing the most valuable type-strain genomes for metagenomic binning, comparative biology and taxonomic classification.</title>
        <authorList>
            <person name="Goeker M."/>
        </authorList>
    </citation>
    <scope>NUCLEOTIDE SEQUENCE [LARGE SCALE GENOMIC DNA]</scope>
    <source>
        <strain evidence="7 8">DSM 28650</strain>
    </source>
</reference>
<feature type="transmembrane region" description="Helical" evidence="6">
    <location>
        <begin position="184"/>
        <end position="209"/>
    </location>
</feature>
<name>A0ABS4K0G0_9CLOT</name>
<feature type="transmembrane region" description="Helical" evidence="6">
    <location>
        <begin position="244"/>
        <end position="266"/>
    </location>
</feature>
<evidence type="ECO:0000256" key="2">
    <source>
        <dbReference type="ARBA" id="ARBA00022692"/>
    </source>
</evidence>
<dbReference type="EMBL" id="JAGGLL010000006">
    <property type="protein sequence ID" value="MBP2021279.1"/>
    <property type="molecule type" value="Genomic_DNA"/>
</dbReference>
<organism evidence="7 8">
    <name type="scientific">Clostridium punense</name>
    <dbReference type="NCBI Taxonomy" id="1054297"/>
    <lineage>
        <taxon>Bacteria</taxon>
        <taxon>Bacillati</taxon>
        <taxon>Bacillota</taxon>
        <taxon>Clostridia</taxon>
        <taxon>Eubacteriales</taxon>
        <taxon>Clostridiaceae</taxon>
        <taxon>Clostridium</taxon>
    </lineage>
</organism>
<evidence type="ECO:0000256" key="1">
    <source>
        <dbReference type="ARBA" id="ARBA00004141"/>
    </source>
</evidence>
<keyword evidence="2 6" id="KW-0812">Transmembrane</keyword>
<evidence type="ECO:0000313" key="8">
    <source>
        <dbReference type="Proteomes" id="UP001519308"/>
    </source>
</evidence>
<sequence>MDKKMLTPAEITDYVEEVGIKKANNKSMQTLLLATLAGIFIALGAYGASMASHSVTNVGLQKTVAGVVFPVGLLFVLICGAELFTGNALLSIAFAEKKITLGQMLKNWTLVFVGNFIGCIIVAVLVFNAGLLSTGTLGGYAIKVAATKASLPFGQALASGILCNIIVCFCVWGSYAAKDVAGKVLMGFIPIFVFVISGYEHVVANMYYFSIGLLAKSSEAFVELSHVAPEKLSHLTVGGIFNNIIPVTIGNIIGGAVFVGLAYWAIYKYIPSKKAVEKQEKLSA</sequence>
<dbReference type="Proteomes" id="UP001519308">
    <property type="component" value="Unassembled WGS sequence"/>
</dbReference>
<dbReference type="Gene3D" id="1.20.1080.10">
    <property type="entry name" value="Glycerol uptake facilitator protein"/>
    <property type="match status" value="1"/>
</dbReference>
<evidence type="ECO:0000256" key="5">
    <source>
        <dbReference type="ARBA" id="ARBA00049660"/>
    </source>
</evidence>
<dbReference type="PANTHER" id="PTHR30520">
    <property type="entry name" value="FORMATE TRANSPORTER-RELATED"/>
    <property type="match status" value="1"/>
</dbReference>
<comment type="subcellular location">
    <subcellularLocation>
        <location evidence="1">Membrane</location>
        <topology evidence="1">Multi-pass membrane protein</topology>
    </subcellularLocation>
</comment>
<gene>
    <name evidence="7" type="ORF">J2Z44_001070</name>
</gene>
<dbReference type="PANTHER" id="PTHR30520:SF6">
    <property type="entry name" value="FORMATE_NITRATE FAMILY TRANSPORTER (EUROFUNG)"/>
    <property type="match status" value="1"/>
</dbReference>
<feature type="transmembrane region" description="Helical" evidence="6">
    <location>
        <begin position="107"/>
        <end position="131"/>
    </location>
</feature>